<dbReference type="PANTHER" id="PTHR10336">
    <property type="entry name" value="PHOSPHOINOSITIDE-SPECIFIC PHOSPHOLIPASE C FAMILY PROTEIN"/>
    <property type="match status" value="1"/>
</dbReference>
<keyword evidence="5" id="KW-0807">Transducer</keyword>
<dbReference type="CDD" id="cd08598">
    <property type="entry name" value="PI-PLC1c_yeast"/>
    <property type="match status" value="1"/>
</dbReference>
<dbReference type="InterPro" id="IPR017946">
    <property type="entry name" value="PLC-like_Pdiesterase_TIM-brl"/>
</dbReference>
<evidence type="ECO:0000256" key="2">
    <source>
        <dbReference type="ARBA" id="ARBA00022801"/>
    </source>
</evidence>
<dbReference type="PANTHER" id="PTHR10336:SF36">
    <property type="entry name" value="1-PHOSPHATIDYLINOSITOL 4,5-BISPHOSPHATE PHOSPHODIESTERASE BETA-4"/>
    <property type="match status" value="1"/>
</dbReference>
<sequence length="1149" mass="127924">MAYPCPNDSNARPGLGSKTSSEFPQLIPLQDSLTLSSLSSSAPSGWAFDGSTVVSSTFIAQKPCLNSSTVARPLHISVDTSMSAIQNDNADTPLLPSPVPLELPESVMSMAAQSNSVDGNVPLNKSPGLMRRLSRGAANKLGRRRPSNSHDKRDHSSGPVIMRRRSDSKTSASKDSALDSSYEEDENCEARGTWCGPEGSTLYGEYGISMAGVAGIAPKVDPLLRCGSLLTKVTKQRKKHKTFFLDVDAAKVYWDFSNPSKRFYIDDIKEIRRGQDARNYREEHQVPEEFENQWFTIIFAHPEGSKNKPVKMMHLIAPSQSVFELWTSTLEQISRYRIGLMVGLAGSGQSETILKAHWQREIGRRFPGSPRPAEDECLDFGAVENLCHSLHINCSKTVLRAQFARVDVGGRGKIDFSQFQCFVQDLKDRKDIRIILGSIASENTQALGFEEFSDFLRNTQGEDVDNNKDYWFSVFEKFVRRSRLRSPSLPEPVSGTAALMNLDAFSSFLMSPANSIYPAQVTPSKHELPLNDYFVSSSHNTYLLGRQVAGASSTEAYIAALQKGCRCVEIDCWDGTEGRPIVSHGRTMTSSVLFADCIDVINRYAFLSSDYPLILSLEVHCCAEQQLVMSSIMKDVFGEKLLLEPLRADWPILPSPEALKGRILVKVKTSDECEGNNIVASPVKLEGRKRSSSSPFLQSAAQNSLPKYSPLSSPPTIGPIDGLPPILTQPRRSLTGTSLSSASDESDVAYATMASQKDQKKMPKSRVIKCLADLGVYTRGYKWRSFDAPESKRFNHVYSFAERSFETICRDSENKALLEAHNRLYLTRVYPSGYRLRSSNFDPNIFWRRGVQMVALNWQTYDVGMQMNQAMFAAGHDRTGYVLKPESLRVPPSRHPVDGKPKIDRQLVRFCVDVISAQQLPRFRGMGPDDSINPYIEIEILSADDKKKGLAFGEGGVSASNRNGLLGIGLPHRRRTRIEQKNGFNPIFGDQFKFSLETKYPDLVFVRWIVWSSADGRGFGANNSVQLATFTAKLSSLSQGYRYLPLYDGSGNQYLFSTLFCKITKFETVPAQCRFNLEESRSERMGIFRQLGQSMFKRALSTDREKEIAREKGRLSDGIRKSDSLSREKNITSSSTSSLSTPTTLPSAQ</sequence>
<dbReference type="SMART" id="SM00239">
    <property type="entry name" value="C2"/>
    <property type="match status" value="1"/>
</dbReference>
<protein>
    <recommendedName>
        <fullName evidence="1 6">Phosphoinositide phospholipase C</fullName>
        <ecNumber evidence="1 6">3.1.4.11</ecNumber>
    </recommendedName>
</protein>
<evidence type="ECO:0000313" key="11">
    <source>
        <dbReference type="EMBL" id="WEW55904.1"/>
    </source>
</evidence>
<dbReference type="SUPFAM" id="SSF50729">
    <property type="entry name" value="PH domain-like"/>
    <property type="match status" value="1"/>
</dbReference>
<dbReference type="SUPFAM" id="SSF51695">
    <property type="entry name" value="PLC-like phosphodiesterases"/>
    <property type="match status" value="1"/>
</dbReference>
<dbReference type="PROSITE" id="PS50004">
    <property type="entry name" value="C2"/>
    <property type="match status" value="1"/>
</dbReference>
<accession>A0AAF0IIK1</accession>
<evidence type="ECO:0000256" key="3">
    <source>
        <dbReference type="ARBA" id="ARBA00022963"/>
    </source>
</evidence>
<dbReference type="InterPro" id="IPR001711">
    <property type="entry name" value="PLipase_C_Pinositol-sp_Y"/>
</dbReference>
<keyword evidence="4 6" id="KW-0443">Lipid metabolism</keyword>
<dbReference type="FunFam" id="2.60.40.150:FF:000201">
    <property type="entry name" value="Phosphoinositide phospholipase C"/>
    <property type="match status" value="1"/>
</dbReference>
<dbReference type="GO" id="GO:0004435">
    <property type="term" value="F:phosphatidylinositol-4,5-bisphosphate phospholipase C activity"/>
    <property type="evidence" value="ECO:0007669"/>
    <property type="project" value="UniProtKB-EC"/>
</dbReference>
<dbReference type="Pfam" id="PF00168">
    <property type="entry name" value="C2"/>
    <property type="match status" value="1"/>
</dbReference>
<dbReference type="FunFam" id="2.30.29.30:FF:000396">
    <property type="entry name" value="Phosphoinositide phospholipase C"/>
    <property type="match status" value="1"/>
</dbReference>
<reference evidence="11" key="1">
    <citation type="submission" date="2023-03" db="EMBL/GenBank/DDBJ databases">
        <title>Emydomyces testavorans Genome Sequence.</title>
        <authorList>
            <person name="Hoyer L."/>
        </authorList>
    </citation>
    <scope>NUCLEOTIDE SEQUENCE</scope>
    <source>
        <strain evidence="11">16-2883</strain>
    </source>
</reference>
<dbReference type="GO" id="GO:0016042">
    <property type="term" value="P:lipid catabolic process"/>
    <property type="evidence" value="ECO:0007669"/>
    <property type="project" value="UniProtKB-KW"/>
</dbReference>
<feature type="domain" description="PI-PLC Y-box" evidence="9">
    <location>
        <begin position="771"/>
        <end position="889"/>
    </location>
</feature>
<feature type="region of interest" description="Disordered" evidence="7">
    <location>
        <begin position="1107"/>
        <end position="1149"/>
    </location>
</feature>
<comment type="catalytic activity">
    <reaction evidence="6">
        <text>a 1,2-diacyl-sn-glycero-3-phospho-(1D-myo-inositol-4,5-bisphosphate) + H2O = 1D-myo-inositol 1,4,5-trisphosphate + a 1,2-diacyl-sn-glycerol + H(+)</text>
        <dbReference type="Rhea" id="RHEA:33179"/>
        <dbReference type="ChEBI" id="CHEBI:15377"/>
        <dbReference type="ChEBI" id="CHEBI:15378"/>
        <dbReference type="ChEBI" id="CHEBI:17815"/>
        <dbReference type="ChEBI" id="CHEBI:58456"/>
        <dbReference type="ChEBI" id="CHEBI:203600"/>
        <dbReference type="EC" id="3.1.4.11"/>
    </reaction>
</comment>
<feature type="compositionally biased region" description="Low complexity" evidence="7">
    <location>
        <begin position="1132"/>
        <end position="1149"/>
    </location>
</feature>
<gene>
    <name evidence="11" type="ORF">PRK78_001339</name>
</gene>
<dbReference type="Pfam" id="PF00387">
    <property type="entry name" value="PI-PLC-Y"/>
    <property type="match status" value="1"/>
</dbReference>
<evidence type="ECO:0000256" key="7">
    <source>
        <dbReference type="SAM" id="MobiDB-lite"/>
    </source>
</evidence>
<feature type="domain" description="C2" evidence="8">
    <location>
        <begin position="891"/>
        <end position="1048"/>
    </location>
</feature>
<proteinExistence type="predicted"/>
<dbReference type="EC" id="3.1.4.11" evidence="1 6"/>
<dbReference type="Gene3D" id="2.30.29.30">
    <property type="entry name" value="Pleckstrin-homology domain (PH domain)/Phosphotyrosine-binding domain (PTB)"/>
    <property type="match status" value="1"/>
</dbReference>
<dbReference type="PRINTS" id="PR00390">
    <property type="entry name" value="PHPHLIPASEC"/>
</dbReference>
<keyword evidence="2 6" id="KW-0378">Hydrolase</keyword>
<dbReference type="InterPro" id="IPR011993">
    <property type="entry name" value="PH-like_dom_sf"/>
</dbReference>
<dbReference type="InterPro" id="IPR001192">
    <property type="entry name" value="PI-PLC_fam"/>
</dbReference>
<dbReference type="InterPro" id="IPR000909">
    <property type="entry name" value="PLipase_C_PInositol-sp_X_dom"/>
</dbReference>
<evidence type="ECO:0000313" key="12">
    <source>
        <dbReference type="Proteomes" id="UP001219355"/>
    </source>
</evidence>
<dbReference type="GO" id="GO:0051209">
    <property type="term" value="P:release of sequestered calcium ion into cytosol"/>
    <property type="evidence" value="ECO:0007669"/>
    <property type="project" value="TreeGrafter"/>
</dbReference>
<name>A0AAF0IIK1_9EURO</name>
<dbReference type="Gene3D" id="3.20.20.190">
    <property type="entry name" value="Phosphatidylinositol (PI) phosphodiesterase"/>
    <property type="match status" value="2"/>
</dbReference>
<dbReference type="InterPro" id="IPR000008">
    <property type="entry name" value="C2_dom"/>
</dbReference>
<feature type="domain" description="EF-hand" evidence="10">
    <location>
        <begin position="394"/>
        <end position="429"/>
    </location>
</feature>
<dbReference type="PROSITE" id="PS50222">
    <property type="entry name" value="EF_HAND_2"/>
    <property type="match status" value="1"/>
</dbReference>
<feature type="compositionally biased region" description="Polar residues" evidence="7">
    <location>
        <begin position="730"/>
        <end position="740"/>
    </location>
</feature>
<organism evidence="11 12">
    <name type="scientific">Emydomyces testavorans</name>
    <dbReference type="NCBI Taxonomy" id="2070801"/>
    <lineage>
        <taxon>Eukaryota</taxon>
        <taxon>Fungi</taxon>
        <taxon>Dikarya</taxon>
        <taxon>Ascomycota</taxon>
        <taxon>Pezizomycotina</taxon>
        <taxon>Eurotiomycetes</taxon>
        <taxon>Eurotiomycetidae</taxon>
        <taxon>Onygenales</taxon>
        <taxon>Nannizziopsiaceae</taxon>
        <taxon>Emydomyces</taxon>
    </lineage>
</organism>
<evidence type="ECO:0000256" key="5">
    <source>
        <dbReference type="ARBA" id="ARBA00023224"/>
    </source>
</evidence>
<dbReference type="SMART" id="SM00149">
    <property type="entry name" value="PLCYc"/>
    <property type="match status" value="1"/>
</dbReference>
<evidence type="ECO:0000259" key="8">
    <source>
        <dbReference type="PROSITE" id="PS50004"/>
    </source>
</evidence>
<dbReference type="GO" id="GO:0005509">
    <property type="term" value="F:calcium ion binding"/>
    <property type="evidence" value="ECO:0007669"/>
    <property type="project" value="InterPro"/>
</dbReference>
<dbReference type="SUPFAM" id="SSF47473">
    <property type="entry name" value="EF-hand"/>
    <property type="match status" value="1"/>
</dbReference>
<dbReference type="SUPFAM" id="SSF49562">
    <property type="entry name" value="C2 domain (Calcium/lipid-binding domain, CaLB)"/>
    <property type="match status" value="1"/>
</dbReference>
<keyword evidence="12" id="KW-1185">Reference proteome</keyword>
<evidence type="ECO:0000256" key="4">
    <source>
        <dbReference type="ARBA" id="ARBA00023098"/>
    </source>
</evidence>
<evidence type="ECO:0000259" key="10">
    <source>
        <dbReference type="PROSITE" id="PS50222"/>
    </source>
</evidence>
<dbReference type="Pfam" id="PF00388">
    <property type="entry name" value="PI-PLC-X"/>
    <property type="match status" value="1"/>
</dbReference>
<keyword evidence="3 6" id="KW-0442">Lipid degradation</keyword>
<evidence type="ECO:0000256" key="1">
    <source>
        <dbReference type="ARBA" id="ARBA00012368"/>
    </source>
</evidence>
<feature type="region of interest" description="Disordered" evidence="7">
    <location>
        <begin position="719"/>
        <end position="740"/>
    </location>
</feature>
<dbReference type="Gene3D" id="1.10.238.10">
    <property type="entry name" value="EF-hand"/>
    <property type="match status" value="1"/>
</dbReference>
<evidence type="ECO:0000256" key="6">
    <source>
        <dbReference type="RuleBase" id="RU361133"/>
    </source>
</evidence>
<dbReference type="GO" id="GO:0048015">
    <property type="term" value="P:phosphatidylinositol-mediated signaling"/>
    <property type="evidence" value="ECO:0007669"/>
    <property type="project" value="TreeGrafter"/>
</dbReference>
<dbReference type="Gene3D" id="2.60.40.150">
    <property type="entry name" value="C2 domain"/>
    <property type="match status" value="1"/>
</dbReference>
<dbReference type="CDD" id="cd13360">
    <property type="entry name" value="PH_PLC_fungal"/>
    <property type="match status" value="1"/>
</dbReference>
<feature type="compositionally biased region" description="Low complexity" evidence="7">
    <location>
        <begin position="169"/>
        <end position="180"/>
    </location>
</feature>
<dbReference type="Proteomes" id="UP001219355">
    <property type="component" value="Chromosome 1"/>
</dbReference>
<feature type="compositionally biased region" description="Basic and acidic residues" evidence="7">
    <location>
        <begin position="1107"/>
        <end position="1130"/>
    </location>
</feature>
<dbReference type="InterPro" id="IPR037755">
    <property type="entry name" value="Plc1_PH"/>
</dbReference>
<dbReference type="InterPro" id="IPR035892">
    <property type="entry name" value="C2_domain_sf"/>
</dbReference>
<dbReference type="EMBL" id="CP120627">
    <property type="protein sequence ID" value="WEW55904.1"/>
    <property type="molecule type" value="Genomic_DNA"/>
</dbReference>
<evidence type="ECO:0000259" key="9">
    <source>
        <dbReference type="PROSITE" id="PS50008"/>
    </source>
</evidence>
<dbReference type="CDD" id="cd16207">
    <property type="entry name" value="EFh_ScPlc1p_like"/>
    <property type="match status" value="1"/>
</dbReference>
<feature type="region of interest" description="Disordered" evidence="7">
    <location>
        <begin position="1"/>
        <end position="22"/>
    </location>
</feature>
<dbReference type="InterPro" id="IPR002048">
    <property type="entry name" value="EF_hand_dom"/>
</dbReference>
<dbReference type="CDD" id="cd00275">
    <property type="entry name" value="C2_PLC_like"/>
    <property type="match status" value="1"/>
</dbReference>
<dbReference type="SMART" id="SM00148">
    <property type="entry name" value="PLCXc"/>
    <property type="match status" value="1"/>
</dbReference>
<dbReference type="PROSITE" id="PS50008">
    <property type="entry name" value="PIPLC_Y_DOMAIN"/>
    <property type="match status" value="1"/>
</dbReference>
<dbReference type="PROSITE" id="PS50007">
    <property type="entry name" value="PIPLC_X_DOMAIN"/>
    <property type="match status" value="1"/>
</dbReference>
<dbReference type="InterPro" id="IPR011992">
    <property type="entry name" value="EF-hand-dom_pair"/>
</dbReference>
<feature type="region of interest" description="Disordered" evidence="7">
    <location>
        <begin position="137"/>
        <end position="190"/>
    </location>
</feature>
<dbReference type="AlphaFoldDB" id="A0AAF0IIK1"/>